<dbReference type="PANTHER" id="PTHR11669">
    <property type="entry name" value="REPLICATION FACTOR C / DNA POLYMERASE III GAMMA-TAU SUBUNIT"/>
    <property type="match status" value="1"/>
</dbReference>
<dbReference type="NCBIfam" id="TIGR00678">
    <property type="entry name" value="holB"/>
    <property type="match status" value="1"/>
</dbReference>
<evidence type="ECO:0000256" key="1">
    <source>
        <dbReference type="ARBA" id="ARBA00012417"/>
    </source>
</evidence>
<dbReference type="GO" id="GO:0008408">
    <property type="term" value="F:3'-5' exonuclease activity"/>
    <property type="evidence" value="ECO:0007669"/>
    <property type="project" value="InterPro"/>
</dbReference>
<feature type="domain" description="DNA polymerase III delta subunit C-terminal" evidence="8">
    <location>
        <begin position="288"/>
        <end position="365"/>
    </location>
</feature>
<evidence type="ECO:0000256" key="4">
    <source>
        <dbReference type="ARBA" id="ARBA00022695"/>
    </source>
</evidence>
<gene>
    <name evidence="9" type="primary">holB</name>
    <name evidence="9" type="ORF">IFK94_02080</name>
</gene>
<evidence type="ECO:0000256" key="5">
    <source>
        <dbReference type="ARBA" id="ARBA00022705"/>
    </source>
</evidence>
<keyword evidence="5" id="KW-0235">DNA replication</keyword>
<name>A0A8J7C1A0_9BACT</name>
<comment type="catalytic activity">
    <reaction evidence="7">
        <text>DNA(n) + a 2'-deoxyribonucleoside 5'-triphosphate = DNA(n+1) + diphosphate</text>
        <dbReference type="Rhea" id="RHEA:22508"/>
        <dbReference type="Rhea" id="RHEA-COMP:17339"/>
        <dbReference type="Rhea" id="RHEA-COMP:17340"/>
        <dbReference type="ChEBI" id="CHEBI:33019"/>
        <dbReference type="ChEBI" id="CHEBI:61560"/>
        <dbReference type="ChEBI" id="CHEBI:173112"/>
        <dbReference type="EC" id="2.7.7.7"/>
    </reaction>
</comment>
<dbReference type="EC" id="2.7.7.7" evidence="1"/>
<dbReference type="Proteomes" id="UP000648239">
    <property type="component" value="Unassembled WGS sequence"/>
</dbReference>
<dbReference type="Pfam" id="PF13177">
    <property type="entry name" value="DNA_pol3_delta2"/>
    <property type="match status" value="1"/>
</dbReference>
<dbReference type="Gene3D" id="3.40.50.300">
    <property type="entry name" value="P-loop containing nucleotide triphosphate hydrolases"/>
    <property type="match status" value="1"/>
</dbReference>
<dbReference type="SUPFAM" id="SSF52540">
    <property type="entry name" value="P-loop containing nucleoside triphosphate hydrolases"/>
    <property type="match status" value="1"/>
</dbReference>
<protein>
    <recommendedName>
        <fullName evidence="2">DNA polymerase III subunit delta'</fullName>
        <ecNumber evidence="1">2.7.7.7</ecNumber>
    </recommendedName>
</protein>
<evidence type="ECO:0000313" key="9">
    <source>
        <dbReference type="EMBL" id="MBD3866885.1"/>
    </source>
</evidence>
<keyword evidence="6" id="KW-0239">DNA-directed DNA polymerase</keyword>
<dbReference type="EMBL" id="JACXWD010000003">
    <property type="protein sequence ID" value="MBD3866885.1"/>
    <property type="molecule type" value="Genomic_DNA"/>
</dbReference>
<evidence type="ECO:0000256" key="7">
    <source>
        <dbReference type="ARBA" id="ARBA00049244"/>
    </source>
</evidence>
<dbReference type="GO" id="GO:0006261">
    <property type="term" value="P:DNA-templated DNA replication"/>
    <property type="evidence" value="ECO:0007669"/>
    <property type="project" value="TreeGrafter"/>
</dbReference>
<dbReference type="GO" id="GO:0009360">
    <property type="term" value="C:DNA polymerase III complex"/>
    <property type="evidence" value="ECO:0007669"/>
    <property type="project" value="InterPro"/>
</dbReference>
<proteinExistence type="predicted"/>
<dbReference type="InterPro" id="IPR015199">
    <property type="entry name" value="DNA_pol_III_delta_C"/>
</dbReference>
<dbReference type="GO" id="GO:0003677">
    <property type="term" value="F:DNA binding"/>
    <property type="evidence" value="ECO:0007669"/>
    <property type="project" value="InterPro"/>
</dbReference>
<evidence type="ECO:0000256" key="3">
    <source>
        <dbReference type="ARBA" id="ARBA00022679"/>
    </source>
</evidence>
<evidence type="ECO:0000256" key="6">
    <source>
        <dbReference type="ARBA" id="ARBA00022932"/>
    </source>
</evidence>
<dbReference type="GO" id="GO:0003887">
    <property type="term" value="F:DNA-directed DNA polymerase activity"/>
    <property type="evidence" value="ECO:0007669"/>
    <property type="project" value="UniProtKB-KW"/>
</dbReference>
<organism evidence="9 10">
    <name type="scientific">Candidatus Polarisedimenticola svalbardensis</name>
    <dbReference type="NCBI Taxonomy" id="2886004"/>
    <lineage>
        <taxon>Bacteria</taxon>
        <taxon>Pseudomonadati</taxon>
        <taxon>Acidobacteriota</taxon>
        <taxon>Candidatus Polarisedimenticolia</taxon>
        <taxon>Candidatus Polarisedimenticolales</taxon>
        <taxon>Candidatus Polarisedimenticolaceae</taxon>
        <taxon>Candidatus Polarisedimenticola</taxon>
    </lineage>
</organism>
<keyword evidence="3 9" id="KW-0808">Transferase</keyword>
<reference evidence="9 10" key="1">
    <citation type="submission" date="2020-08" db="EMBL/GenBank/DDBJ databases">
        <title>Acidobacteriota in marine sediments use diverse sulfur dissimilation pathways.</title>
        <authorList>
            <person name="Wasmund K."/>
        </authorList>
    </citation>
    <scope>NUCLEOTIDE SEQUENCE [LARGE SCALE GENOMIC DNA]</scope>
    <source>
        <strain evidence="9">MAG AM4</strain>
    </source>
</reference>
<dbReference type="Pfam" id="PF09115">
    <property type="entry name" value="DNApol3-delta_C"/>
    <property type="match status" value="1"/>
</dbReference>
<accession>A0A8J7C1A0</accession>
<evidence type="ECO:0000259" key="8">
    <source>
        <dbReference type="Pfam" id="PF09115"/>
    </source>
</evidence>
<evidence type="ECO:0000256" key="2">
    <source>
        <dbReference type="ARBA" id="ARBA00014363"/>
    </source>
</evidence>
<dbReference type="PANTHER" id="PTHR11669:SF8">
    <property type="entry name" value="DNA POLYMERASE III SUBUNIT DELTA"/>
    <property type="match status" value="1"/>
</dbReference>
<dbReference type="InterPro" id="IPR004622">
    <property type="entry name" value="DNA_pol_HolB"/>
</dbReference>
<sequence>MSSSSGSITSLDTIIGQDAAVGLLRKILAGGRIPHAYLFHGPAGVGKWDAVLAFSRTLLCTDDGAAEQGAPCGRCRSCHQVAAASHPDFYRIGLYPKKEFPKSPRPKEEIPPMALDFDPGEHELLTQVRIQQIRWLNTQASHPPAEGSRRVFVIDPADRLNPQAQNAILKTLEEPASRSIIVLVTTRPHALLPTIRSRCISIGLRPVDPLELAALLEEKGYTRQEAEIRSALSGGRPVAAETLDLPVMKSRRAGFLADLRALAASPAALAELPDMTRRILGDGELDLLEGLDMLQGLLRDVARCGAGMPRESLLHTDISADLVELARQISPDRAGELVALIDRLRLDLRFNVNKSLLAETVLAELARPR</sequence>
<dbReference type="InterPro" id="IPR027417">
    <property type="entry name" value="P-loop_NTPase"/>
</dbReference>
<dbReference type="InterPro" id="IPR050238">
    <property type="entry name" value="DNA_Rep/Repair_Clamp_Loader"/>
</dbReference>
<evidence type="ECO:0000313" key="10">
    <source>
        <dbReference type="Proteomes" id="UP000648239"/>
    </source>
</evidence>
<keyword evidence="4 9" id="KW-0548">Nucleotidyltransferase</keyword>
<comment type="caution">
    <text evidence="9">The sequence shown here is derived from an EMBL/GenBank/DDBJ whole genome shotgun (WGS) entry which is preliminary data.</text>
</comment>
<dbReference type="AlphaFoldDB" id="A0A8J7C1A0"/>